<evidence type="ECO:0000256" key="5">
    <source>
        <dbReference type="SAM" id="SignalP"/>
    </source>
</evidence>
<evidence type="ECO:0000256" key="2">
    <source>
        <dbReference type="ARBA" id="ARBA00022801"/>
    </source>
</evidence>
<keyword evidence="5" id="KW-0732">Signal</keyword>
<protein>
    <recommendedName>
        <fullName evidence="6">Inosine/uridine-preferring nucleoside hydrolase domain-containing protein</fullName>
    </recommendedName>
</protein>
<keyword evidence="2" id="KW-0378">Hydrolase</keyword>
<feature type="region of interest" description="Disordered" evidence="4">
    <location>
        <begin position="591"/>
        <end position="691"/>
    </location>
</feature>
<name>A0A0G4GBY9_9ALVE</name>
<dbReference type="GO" id="GO:0005829">
    <property type="term" value="C:cytosol"/>
    <property type="evidence" value="ECO:0007669"/>
    <property type="project" value="TreeGrafter"/>
</dbReference>
<proteinExistence type="inferred from homology"/>
<evidence type="ECO:0000259" key="6">
    <source>
        <dbReference type="Pfam" id="PF01156"/>
    </source>
</evidence>
<organism evidence="7">
    <name type="scientific">Chromera velia CCMP2878</name>
    <dbReference type="NCBI Taxonomy" id="1169474"/>
    <lineage>
        <taxon>Eukaryota</taxon>
        <taxon>Sar</taxon>
        <taxon>Alveolata</taxon>
        <taxon>Colpodellida</taxon>
        <taxon>Chromeraceae</taxon>
        <taxon>Chromera</taxon>
    </lineage>
</organism>
<evidence type="ECO:0000256" key="1">
    <source>
        <dbReference type="ARBA" id="ARBA00009176"/>
    </source>
</evidence>
<dbReference type="InterPro" id="IPR001910">
    <property type="entry name" value="Inosine/uridine_hydrolase_dom"/>
</dbReference>
<gene>
    <name evidence="7" type="ORF">Cvel_21211</name>
</gene>
<feature type="compositionally biased region" description="Low complexity" evidence="4">
    <location>
        <begin position="645"/>
        <end position="671"/>
    </location>
</feature>
<keyword evidence="3" id="KW-0326">Glycosidase</keyword>
<evidence type="ECO:0000256" key="3">
    <source>
        <dbReference type="ARBA" id="ARBA00023295"/>
    </source>
</evidence>
<dbReference type="Pfam" id="PF01156">
    <property type="entry name" value="IU_nuc_hydro"/>
    <property type="match status" value="1"/>
</dbReference>
<accession>A0A0G4GBY9</accession>
<dbReference type="EMBL" id="CDMZ01001071">
    <property type="protein sequence ID" value="CEM26668.1"/>
    <property type="molecule type" value="Genomic_DNA"/>
</dbReference>
<sequence>MWSRRSLPLFVSALLCAGRGEERDQVESPSVPPPFGGGRVPVVVDTDIGQDVDDSWALSYLFALQDVFELSLVVTSSRCTTGKALLTERFIERSLNRKGTEEEGTGERGIPVVSGQATSPPLDFEQYGGPCCNGTLTCETDTLEACRSGFFVGPLWGWMEGEGEGEGGVASEDFVSAMLRAFDQGTRLVLALGPLTNLAAFQERHPETARQMTVVIMGGSIYTGYGGGPPSAEYNIRSDVQSAQRVFTEGGWKEILLAPLDSTQDIVLEGDLYGVLRETASAGTSAIASTLMEHYDYWFSRGCARVPKWCPGRDAEGSPFSPELKSSRLFDVGAVELLLAFVESRVESTFRIETIRVEVSEEGLTRVVETGGQEEGGKEGGDETQEEEEDKSNNSPSAARFPWSVGPKGRQPKTRGQTRSPSPVNDKLSKANTSGNVPVERDWKRCLRSFIALVADEEAQIEAYRIKLCGQESFDPLQHFFALDKGDKGFLSDGLTSLCVTYDATCVCPALPEEEALAAVLTAEILTERRIETKREELMEILGGAAQIWKAFDFLDCRFDRRRDHEGRRPRDRRVTLTDFARAILPLEEDPQEAARKADERATVKKERKAAKFEECKTHEGMRRQQYSDIPLKPQKQTAGEEESSPSYSQDFSPSSPSSTKRPQKGATGKATDGKGRGMETENFRDDSPLSTRVVSLFDPYMVFFPF</sequence>
<dbReference type="SUPFAM" id="SSF53590">
    <property type="entry name" value="Nucleoside hydrolase"/>
    <property type="match status" value="1"/>
</dbReference>
<feature type="region of interest" description="Disordered" evidence="4">
    <location>
        <begin position="366"/>
        <end position="436"/>
    </location>
</feature>
<dbReference type="AlphaFoldDB" id="A0A0G4GBY9"/>
<dbReference type="InterPro" id="IPR023186">
    <property type="entry name" value="IUNH"/>
</dbReference>
<dbReference type="Gene3D" id="3.90.245.10">
    <property type="entry name" value="Ribonucleoside hydrolase-like"/>
    <property type="match status" value="1"/>
</dbReference>
<feature type="compositionally biased region" description="Polar residues" evidence="4">
    <location>
        <begin position="414"/>
        <end position="423"/>
    </location>
</feature>
<dbReference type="PANTHER" id="PTHR12304">
    <property type="entry name" value="INOSINE-URIDINE PREFERRING NUCLEOSIDE HYDROLASE"/>
    <property type="match status" value="1"/>
</dbReference>
<comment type="similarity">
    <text evidence="1">Belongs to the IUNH family.</text>
</comment>
<dbReference type="GO" id="GO:0008477">
    <property type="term" value="F:purine nucleosidase activity"/>
    <property type="evidence" value="ECO:0007669"/>
    <property type="project" value="TreeGrafter"/>
</dbReference>
<evidence type="ECO:0000256" key="4">
    <source>
        <dbReference type="SAM" id="MobiDB-lite"/>
    </source>
</evidence>
<dbReference type="GO" id="GO:0006152">
    <property type="term" value="P:purine nucleoside catabolic process"/>
    <property type="evidence" value="ECO:0007669"/>
    <property type="project" value="TreeGrafter"/>
</dbReference>
<feature type="compositionally biased region" description="Basic and acidic residues" evidence="4">
    <location>
        <begin position="593"/>
        <end position="623"/>
    </location>
</feature>
<feature type="domain" description="Inosine/uridine-preferring nucleoside hydrolase" evidence="6">
    <location>
        <begin position="42"/>
        <end position="298"/>
    </location>
</feature>
<dbReference type="VEuPathDB" id="CryptoDB:Cvel_21211"/>
<feature type="compositionally biased region" description="Basic and acidic residues" evidence="4">
    <location>
        <begin position="672"/>
        <end position="688"/>
    </location>
</feature>
<reference evidence="7" key="1">
    <citation type="submission" date="2014-11" db="EMBL/GenBank/DDBJ databases">
        <authorList>
            <person name="Otto D Thomas"/>
            <person name="Naeem Raeece"/>
        </authorList>
    </citation>
    <scope>NUCLEOTIDE SEQUENCE</scope>
</reference>
<feature type="signal peptide" evidence="5">
    <location>
        <begin position="1"/>
        <end position="20"/>
    </location>
</feature>
<feature type="chain" id="PRO_5005189782" description="Inosine/uridine-preferring nucleoside hydrolase domain-containing protein" evidence="5">
    <location>
        <begin position="21"/>
        <end position="707"/>
    </location>
</feature>
<dbReference type="InterPro" id="IPR036452">
    <property type="entry name" value="Ribo_hydro-like"/>
</dbReference>
<evidence type="ECO:0000313" key="7">
    <source>
        <dbReference type="EMBL" id="CEM26668.1"/>
    </source>
</evidence>
<dbReference type="PANTHER" id="PTHR12304:SF4">
    <property type="entry name" value="URIDINE NUCLEOSIDASE"/>
    <property type="match status" value="1"/>
</dbReference>